<feature type="binding site" evidence="4">
    <location>
        <begin position="293"/>
        <end position="297"/>
    </location>
    <ligand>
        <name>ATP</name>
        <dbReference type="ChEBI" id="CHEBI:30616"/>
    </ligand>
</feature>
<dbReference type="GO" id="GO:0009134">
    <property type="term" value="P:nucleoside diphosphate catabolic process"/>
    <property type="evidence" value="ECO:0007669"/>
    <property type="project" value="TreeGrafter"/>
</dbReference>
<feature type="transmembrane region" description="Helical" evidence="6">
    <location>
        <begin position="558"/>
        <end position="579"/>
    </location>
</feature>
<evidence type="ECO:0000256" key="1">
    <source>
        <dbReference type="ARBA" id="ARBA00009283"/>
    </source>
</evidence>
<dbReference type="GO" id="GO:0004382">
    <property type="term" value="F:GDP phosphatase activity"/>
    <property type="evidence" value="ECO:0007669"/>
    <property type="project" value="TreeGrafter"/>
</dbReference>
<dbReference type="InterPro" id="IPR000407">
    <property type="entry name" value="GDA1_CD39_NTPase"/>
</dbReference>
<proteinExistence type="inferred from homology"/>
<dbReference type="GO" id="GO:0045134">
    <property type="term" value="F:UDP phosphatase activity"/>
    <property type="evidence" value="ECO:0007669"/>
    <property type="project" value="TreeGrafter"/>
</dbReference>
<feature type="transmembrane region" description="Helical" evidence="6">
    <location>
        <begin position="97"/>
        <end position="118"/>
    </location>
</feature>
<dbReference type="GeneTree" id="ENSGT01150000286965"/>
<dbReference type="PROSITE" id="PS01238">
    <property type="entry name" value="GDA1_CD39_NTPASE"/>
    <property type="match status" value="1"/>
</dbReference>
<keyword evidence="4" id="KW-0547">Nucleotide-binding</keyword>
<dbReference type="Gene3D" id="3.30.420.150">
    <property type="entry name" value="Exopolyphosphatase. Domain 2"/>
    <property type="match status" value="1"/>
</dbReference>
<dbReference type="Proteomes" id="UP000694389">
    <property type="component" value="Unassembled WGS sequence"/>
</dbReference>
<evidence type="ECO:0000256" key="3">
    <source>
        <dbReference type="PIRSR" id="PIRSR600407-1"/>
    </source>
</evidence>
<dbReference type="GO" id="GO:0017111">
    <property type="term" value="F:ribonucleoside triphosphate phosphatase activity"/>
    <property type="evidence" value="ECO:0007669"/>
    <property type="project" value="TreeGrafter"/>
</dbReference>
<dbReference type="GO" id="GO:0005886">
    <property type="term" value="C:plasma membrane"/>
    <property type="evidence" value="ECO:0007669"/>
    <property type="project" value="TreeGrafter"/>
</dbReference>
<sequence>MFSLLCNIWLNCMLLTLSFFSLFVCLVVYFLLLRTDLENKTLLLQGLFLIIKNVQEFKSRIRERGICPLRWYRRTLSAMHTAAEPASSSMALRYCQVIFAAVLLLLAFVGILLVVLPAKEIEMPPEDMYGIVLDAGSSHTSMYIYKWPADKQNGTGIVSQHSECHAKGGGISSYAGFPGGAARSLEPCLDQAVKDVPKFRHHQTPVYLGATAGMRLLNIVNATESQQVLKEVANKLRSYPFKFKEAVILSGQEEGAYGWVTVNYLLENFVKYGFVGRWLNPGRETIGALDLGGASTQITFETSEEVEEKHNAKELKLYGKTFRLYTQSFLCYGQDQFLRKLLAHLIKTQGVKANVSHPCYPQQFNMSIKLGEDVFDSPCTKSYRPAKFNPQMSVLVVGTGEYQNCLKNVVEMFSFKDCNYSRCSFDGVFQPPVKGSFMAFSAFYFTHSYINSLTNIAITSPSRLKDAIRLVCNMTISEMTEKTKQPGKYMKNVCAVSNFVQVLLTKGYRFDNDSLPSISFERTAGGASVGWALGYMLNLSNMIPAERLELMKALPPRLWAGILFLFIVVLLIALGYLLLTYKKQKAREGVM</sequence>
<dbReference type="AlphaFoldDB" id="A0A8C4HRX4"/>
<feature type="active site" description="Proton acceptor" evidence="3">
    <location>
        <position position="254"/>
    </location>
</feature>
<reference evidence="7" key="1">
    <citation type="submission" date="2025-08" db="UniProtKB">
        <authorList>
            <consortium name="Ensembl"/>
        </authorList>
    </citation>
    <scope>IDENTIFICATION</scope>
</reference>
<reference evidence="7" key="2">
    <citation type="submission" date="2025-09" db="UniProtKB">
        <authorList>
            <consortium name="Ensembl"/>
        </authorList>
    </citation>
    <scope>IDENTIFICATION</scope>
</reference>
<dbReference type="FunFam" id="3.30.420.40:FF:000068">
    <property type="entry name" value="Ectonucleoside triphosphate diphosphohydrolase 1"/>
    <property type="match status" value="1"/>
</dbReference>
<dbReference type="GO" id="GO:0005524">
    <property type="term" value="F:ATP binding"/>
    <property type="evidence" value="ECO:0007669"/>
    <property type="project" value="UniProtKB-KW"/>
</dbReference>
<accession>A0A8C4HRX4</accession>
<keyword evidence="6" id="KW-0472">Membrane</keyword>
<evidence type="ECO:0000256" key="5">
    <source>
        <dbReference type="RuleBase" id="RU003833"/>
    </source>
</evidence>
<dbReference type="PANTHER" id="PTHR11782">
    <property type="entry name" value="ADENOSINE/GUANOSINE DIPHOSPHATASE"/>
    <property type="match status" value="1"/>
</dbReference>
<keyword evidence="2 5" id="KW-0378">Hydrolase</keyword>
<evidence type="ECO:0000313" key="7">
    <source>
        <dbReference type="Ensembl" id="ENSDLAP00005046174.2"/>
    </source>
</evidence>
<evidence type="ECO:0000256" key="6">
    <source>
        <dbReference type="SAM" id="Phobius"/>
    </source>
</evidence>
<name>A0A8C4HRX4_DICLA</name>
<keyword evidence="6" id="KW-1133">Transmembrane helix</keyword>
<protein>
    <submittedName>
        <fullName evidence="7">Ectonucleoside triphosphate diphosphohydrolase 2a, tandem duplicate 1</fullName>
    </submittedName>
</protein>
<dbReference type="Gene3D" id="3.30.420.40">
    <property type="match status" value="1"/>
</dbReference>
<feature type="transmembrane region" description="Helical" evidence="6">
    <location>
        <begin position="12"/>
        <end position="32"/>
    </location>
</feature>
<evidence type="ECO:0000256" key="4">
    <source>
        <dbReference type="PIRSR" id="PIRSR600407-2"/>
    </source>
</evidence>
<dbReference type="PANTHER" id="PTHR11782:SF33">
    <property type="entry name" value="ECTONUCLEOSIDE TRIPHOSPHATE DIPHOSPHOHYDROLASE 2"/>
    <property type="match status" value="1"/>
</dbReference>
<organism evidence="7 8">
    <name type="scientific">Dicentrarchus labrax</name>
    <name type="common">European seabass</name>
    <name type="synonym">Morone labrax</name>
    <dbReference type="NCBI Taxonomy" id="13489"/>
    <lineage>
        <taxon>Eukaryota</taxon>
        <taxon>Metazoa</taxon>
        <taxon>Chordata</taxon>
        <taxon>Craniata</taxon>
        <taxon>Vertebrata</taxon>
        <taxon>Euteleostomi</taxon>
        <taxon>Actinopterygii</taxon>
        <taxon>Neopterygii</taxon>
        <taxon>Teleostei</taxon>
        <taxon>Neoteleostei</taxon>
        <taxon>Acanthomorphata</taxon>
        <taxon>Eupercaria</taxon>
        <taxon>Moronidae</taxon>
        <taxon>Dicentrarchus</taxon>
    </lineage>
</organism>
<evidence type="ECO:0000256" key="2">
    <source>
        <dbReference type="ARBA" id="ARBA00022801"/>
    </source>
</evidence>
<keyword evidence="4" id="KW-0067">ATP-binding</keyword>
<dbReference type="Pfam" id="PF01150">
    <property type="entry name" value="GDA1_CD39"/>
    <property type="match status" value="1"/>
</dbReference>
<keyword evidence="8" id="KW-1185">Reference proteome</keyword>
<evidence type="ECO:0000313" key="8">
    <source>
        <dbReference type="Proteomes" id="UP000694389"/>
    </source>
</evidence>
<keyword evidence="6" id="KW-0812">Transmembrane</keyword>
<comment type="similarity">
    <text evidence="1 5">Belongs to the GDA1/CD39 NTPase family.</text>
</comment>
<dbReference type="Ensembl" id="ENSDLAT00005049278.2">
    <property type="protein sequence ID" value="ENSDLAP00005046174.2"/>
    <property type="gene ID" value="ENSDLAG00005020413.2"/>
</dbReference>